<dbReference type="PROSITE" id="PS51762">
    <property type="entry name" value="GH16_2"/>
    <property type="match status" value="1"/>
</dbReference>
<keyword evidence="2" id="KW-0399">Innate immunity</keyword>
<dbReference type="GO" id="GO:0045087">
    <property type="term" value="P:innate immune response"/>
    <property type="evidence" value="ECO:0007669"/>
    <property type="project" value="UniProtKB-KW"/>
</dbReference>
<protein>
    <submittedName>
        <fullName evidence="7">Uncharacterized protein</fullName>
    </submittedName>
</protein>
<keyword evidence="4" id="KW-0732">Signal</keyword>
<dbReference type="InterPro" id="IPR013320">
    <property type="entry name" value="ConA-like_dom_sf"/>
</dbReference>
<dbReference type="PANTHER" id="PTHR10963:SF60">
    <property type="entry name" value="GRAM-NEGATIVE BACTERIA-BINDING PROTEIN 1-RELATED"/>
    <property type="match status" value="1"/>
</dbReference>
<feature type="signal peptide" evidence="4">
    <location>
        <begin position="1"/>
        <end position="20"/>
    </location>
</feature>
<dbReference type="PROSITE" id="PS51969">
    <property type="entry name" value="CBM39"/>
    <property type="match status" value="1"/>
</dbReference>
<dbReference type="EMBL" id="JALNTZ010000002">
    <property type="protein sequence ID" value="KAJ3661452.1"/>
    <property type="molecule type" value="Genomic_DNA"/>
</dbReference>
<organism evidence="7 8">
    <name type="scientific">Zophobas morio</name>
    <dbReference type="NCBI Taxonomy" id="2755281"/>
    <lineage>
        <taxon>Eukaryota</taxon>
        <taxon>Metazoa</taxon>
        <taxon>Ecdysozoa</taxon>
        <taxon>Arthropoda</taxon>
        <taxon>Hexapoda</taxon>
        <taxon>Insecta</taxon>
        <taxon>Pterygota</taxon>
        <taxon>Neoptera</taxon>
        <taxon>Endopterygota</taxon>
        <taxon>Coleoptera</taxon>
        <taxon>Polyphaga</taxon>
        <taxon>Cucujiformia</taxon>
        <taxon>Tenebrionidae</taxon>
        <taxon>Zophobas</taxon>
    </lineage>
</organism>
<dbReference type="PANTHER" id="PTHR10963">
    <property type="entry name" value="GLYCOSYL HYDROLASE-RELATED"/>
    <property type="match status" value="1"/>
</dbReference>
<reference evidence="7" key="1">
    <citation type="journal article" date="2023" name="G3 (Bethesda)">
        <title>Whole genome assemblies of Zophobas morio and Tenebrio molitor.</title>
        <authorList>
            <person name="Kaur S."/>
            <person name="Stinson S.A."/>
            <person name="diCenzo G.C."/>
        </authorList>
    </citation>
    <scope>NUCLEOTIDE SEQUENCE</scope>
    <source>
        <strain evidence="7">QUZm001</strain>
    </source>
</reference>
<evidence type="ECO:0000256" key="1">
    <source>
        <dbReference type="ARBA" id="ARBA00008781"/>
    </source>
</evidence>
<comment type="caution">
    <text evidence="7">The sequence shown here is derived from an EMBL/GenBank/DDBJ whole genome shotgun (WGS) entry which is preliminary data.</text>
</comment>
<dbReference type="GO" id="GO:0004553">
    <property type="term" value="F:hydrolase activity, hydrolyzing O-glycosyl compounds"/>
    <property type="evidence" value="ECO:0007669"/>
    <property type="project" value="InterPro"/>
</dbReference>
<feature type="domain" description="GH16" evidence="5">
    <location>
        <begin position="170"/>
        <end position="446"/>
    </location>
</feature>
<dbReference type="Proteomes" id="UP001168821">
    <property type="component" value="Unassembled WGS sequence"/>
</dbReference>
<evidence type="ECO:0000313" key="8">
    <source>
        <dbReference type="Proteomes" id="UP001168821"/>
    </source>
</evidence>
<evidence type="ECO:0000256" key="4">
    <source>
        <dbReference type="SAM" id="SignalP"/>
    </source>
</evidence>
<dbReference type="Pfam" id="PF15886">
    <property type="entry name" value="CBM39"/>
    <property type="match status" value="1"/>
</dbReference>
<dbReference type="InterPro" id="IPR043030">
    <property type="entry name" value="BGBP_N_sf"/>
</dbReference>
<evidence type="ECO:0000256" key="3">
    <source>
        <dbReference type="ARBA" id="ARBA00022859"/>
    </source>
</evidence>
<dbReference type="InterPro" id="IPR031756">
    <property type="entry name" value="BGBP_N"/>
</dbReference>
<proteinExistence type="inferred from homology"/>
<comment type="similarity">
    <text evidence="1">Belongs to the insect beta-1,3-glucan binding protein family.</text>
</comment>
<name>A0AA38IWK3_9CUCU</name>
<gene>
    <name evidence="7" type="ORF">Zmor_005847</name>
</gene>
<dbReference type="SUPFAM" id="SSF49899">
    <property type="entry name" value="Concanavalin A-like lectins/glucanases"/>
    <property type="match status" value="1"/>
</dbReference>
<evidence type="ECO:0000313" key="7">
    <source>
        <dbReference type="EMBL" id="KAJ3661452.1"/>
    </source>
</evidence>
<dbReference type="AlphaFoldDB" id="A0AA38IWK3"/>
<evidence type="ECO:0000259" key="5">
    <source>
        <dbReference type="PROSITE" id="PS51762"/>
    </source>
</evidence>
<feature type="domain" description="CBM39" evidence="6">
    <location>
        <begin position="22"/>
        <end position="123"/>
    </location>
</feature>
<evidence type="ECO:0000259" key="6">
    <source>
        <dbReference type="PROSITE" id="PS51969"/>
    </source>
</evidence>
<dbReference type="GO" id="GO:0005975">
    <property type="term" value="P:carbohydrate metabolic process"/>
    <property type="evidence" value="ECO:0007669"/>
    <property type="project" value="InterPro"/>
</dbReference>
<dbReference type="InterPro" id="IPR050546">
    <property type="entry name" value="Glycosyl_Hydrlase_16"/>
</dbReference>
<accession>A0AA38IWK3</accession>
<feature type="chain" id="PRO_5041289547" evidence="4">
    <location>
        <begin position="21"/>
        <end position="446"/>
    </location>
</feature>
<keyword evidence="3" id="KW-0391">Immunity</keyword>
<evidence type="ECO:0000256" key="2">
    <source>
        <dbReference type="ARBA" id="ARBA00022588"/>
    </source>
</evidence>
<keyword evidence="8" id="KW-1185">Reference proteome</keyword>
<sequence>MSLKEVVLFFTLLTRFYCNGEFVIPEVTLEAYDPKGFRASIPAINGIQMFAFHANVNNDISQVEPGNFSKDFTEPTDGNLWSYYNSELQLKIGDEVNYWIFVQYEKLGYRKDNLKWKVTELVKIGDKPCKNSITSVSGKTLICKDDLVFEEQFNKPKIDDKKWIIEQYIPTYNSLDYEFVSYQNRPEVCFINDNKLFIKPKIASSDNEVNGELDLRGSCTKKTDDECFHKRDIYLIVPPVTSGRIVSRFRFKYGKIEIKAKLPSGDWIYPEVYLEQVNNPRRKLWIAYARGNDKLLANNDEDIGGSLLFSGPVLHHQEPERSQYLKTKRADKPFTSEIHRYIVTWEKDRIAVEVDGDVYAEVDKKDVDSIGFAENDMVQIVLGVGVGGVNDFPDNYRSGSNVKPWENNDNKQVKNFYMAKDNWMKSWKLTTDNRALQVDSIKVWAV</sequence>
<dbReference type="GO" id="GO:0030246">
    <property type="term" value="F:carbohydrate binding"/>
    <property type="evidence" value="ECO:0007669"/>
    <property type="project" value="InterPro"/>
</dbReference>
<dbReference type="Gene3D" id="2.60.120.200">
    <property type="match status" value="1"/>
</dbReference>
<dbReference type="Gene3D" id="2.60.40.2140">
    <property type="entry name" value="Beta-1,3-glucan-recognition protein, N-terminal domain"/>
    <property type="match status" value="1"/>
</dbReference>
<dbReference type="InterPro" id="IPR000757">
    <property type="entry name" value="Beta-glucanase-like"/>
</dbReference>